<evidence type="ECO:0000313" key="5">
    <source>
        <dbReference type="EMBL" id="KAI3830539.1"/>
    </source>
</evidence>
<reference evidence="5" key="1">
    <citation type="submission" date="2022-04" db="EMBL/GenBank/DDBJ databases">
        <title>A functionally conserved STORR gene fusion in Papaver species that diverged 16.8 million years ago.</title>
        <authorList>
            <person name="Catania T."/>
        </authorList>
    </citation>
    <scope>NUCLEOTIDE SEQUENCE</scope>
    <source>
        <strain evidence="5">S-188037</strain>
    </source>
</reference>
<feature type="transmembrane region" description="Helical" evidence="4">
    <location>
        <begin position="98"/>
        <end position="119"/>
    </location>
</feature>
<keyword evidence="4" id="KW-1133">Transmembrane helix</keyword>
<accession>A0AAD4X2J3</accession>
<sequence>MGMLLTFSTFIRLRLKNPDLFRPYKSPLGIPVLYIMCLIPSRFLLYIMVTTVKHVVFYIGVDLIVIAICNYFLINYCKSKGCINFSDKGNDKQVSEWQLVRSLVFFTHVVFCLIFFFFYI</sequence>
<keyword evidence="6" id="KW-1185">Reference proteome</keyword>
<evidence type="ECO:0000256" key="4">
    <source>
        <dbReference type="SAM" id="Phobius"/>
    </source>
</evidence>
<keyword evidence="2" id="KW-0813">Transport</keyword>
<dbReference type="GO" id="GO:0022857">
    <property type="term" value="F:transmembrane transporter activity"/>
    <property type="evidence" value="ECO:0007669"/>
    <property type="project" value="InterPro"/>
</dbReference>
<comment type="caution">
    <text evidence="5">The sequence shown here is derived from an EMBL/GenBank/DDBJ whole genome shotgun (WGS) entry which is preliminary data.</text>
</comment>
<evidence type="ECO:0000313" key="6">
    <source>
        <dbReference type="Proteomes" id="UP001202328"/>
    </source>
</evidence>
<comment type="subcellular location">
    <subcellularLocation>
        <location evidence="1">Cell membrane</location>
        <topology evidence="1">Multi-pass membrane protein</topology>
    </subcellularLocation>
</comment>
<name>A0AAD4X2J3_9MAGN</name>
<keyword evidence="4" id="KW-0812">Transmembrane</keyword>
<dbReference type="GO" id="GO:0005886">
    <property type="term" value="C:plasma membrane"/>
    <property type="evidence" value="ECO:0007669"/>
    <property type="project" value="UniProtKB-SubCell"/>
</dbReference>
<keyword evidence="3" id="KW-1003">Cell membrane</keyword>
<evidence type="ECO:0000256" key="3">
    <source>
        <dbReference type="ARBA" id="ARBA00022475"/>
    </source>
</evidence>
<evidence type="ECO:0000256" key="2">
    <source>
        <dbReference type="ARBA" id="ARBA00022448"/>
    </source>
</evidence>
<dbReference type="Proteomes" id="UP001202328">
    <property type="component" value="Unassembled WGS sequence"/>
</dbReference>
<organism evidence="5 6">
    <name type="scientific">Papaver atlanticum</name>
    <dbReference type="NCBI Taxonomy" id="357466"/>
    <lineage>
        <taxon>Eukaryota</taxon>
        <taxon>Viridiplantae</taxon>
        <taxon>Streptophyta</taxon>
        <taxon>Embryophyta</taxon>
        <taxon>Tracheophyta</taxon>
        <taxon>Spermatophyta</taxon>
        <taxon>Magnoliopsida</taxon>
        <taxon>Ranunculales</taxon>
        <taxon>Papaveraceae</taxon>
        <taxon>Papaveroideae</taxon>
        <taxon>Papaver</taxon>
    </lineage>
</organism>
<feature type="transmembrane region" description="Helical" evidence="4">
    <location>
        <begin position="28"/>
        <end position="49"/>
    </location>
</feature>
<keyword evidence="4" id="KW-0472">Membrane</keyword>
<proteinExistence type="predicted"/>
<evidence type="ECO:0000256" key="1">
    <source>
        <dbReference type="ARBA" id="ARBA00004651"/>
    </source>
</evidence>
<dbReference type="PANTHER" id="PTHR45826:SF8">
    <property type="entry name" value="CATIONIC AMINO ACID TRANSPORTER"/>
    <property type="match status" value="1"/>
</dbReference>
<dbReference type="EMBL" id="JAJJMB010018262">
    <property type="protein sequence ID" value="KAI3830539.1"/>
    <property type="molecule type" value="Genomic_DNA"/>
</dbReference>
<dbReference type="InterPro" id="IPR044566">
    <property type="entry name" value="RMV1-like"/>
</dbReference>
<gene>
    <name evidence="5" type="ORF">MKW98_030702</name>
</gene>
<protein>
    <submittedName>
        <fullName evidence="5">Uncharacterized protein</fullName>
    </submittedName>
</protein>
<feature type="transmembrane region" description="Helical" evidence="4">
    <location>
        <begin position="55"/>
        <end position="77"/>
    </location>
</feature>
<dbReference type="AlphaFoldDB" id="A0AAD4X2J3"/>
<dbReference type="PANTHER" id="PTHR45826">
    <property type="entry name" value="POLYAMINE TRANSPORTER PUT1"/>
    <property type="match status" value="1"/>
</dbReference>